<evidence type="ECO:0000256" key="1">
    <source>
        <dbReference type="SAM" id="MobiDB-lite"/>
    </source>
</evidence>
<dbReference type="Proteomes" id="UP000799438">
    <property type="component" value="Unassembled WGS sequence"/>
</dbReference>
<dbReference type="PANTHER" id="PTHR34883:SF8">
    <property type="entry name" value="EXTRACELLULAR SERINE-RICH PROTEIN (AFU_ORTHOLOGUE AFUA_6G00670)"/>
    <property type="match status" value="1"/>
</dbReference>
<keyword evidence="2" id="KW-0812">Transmembrane</keyword>
<gene>
    <name evidence="4" type="ORF">K452DRAFT_308663</name>
</gene>
<dbReference type="EMBL" id="ML995486">
    <property type="protein sequence ID" value="KAF2141561.1"/>
    <property type="molecule type" value="Genomic_DNA"/>
</dbReference>
<feature type="signal peptide" evidence="3">
    <location>
        <begin position="1"/>
        <end position="23"/>
    </location>
</feature>
<evidence type="ECO:0000313" key="4">
    <source>
        <dbReference type="EMBL" id="KAF2141561.1"/>
    </source>
</evidence>
<evidence type="ECO:0000313" key="5">
    <source>
        <dbReference type="Proteomes" id="UP000799438"/>
    </source>
</evidence>
<dbReference type="PANTHER" id="PTHR34883">
    <property type="entry name" value="SERINE-RICH PROTEIN, PUTATIVE-RELATED-RELATED"/>
    <property type="match status" value="1"/>
</dbReference>
<protein>
    <recommendedName>
        <fullName evidence="6">Extracellular serine-rich protein</fullName>
    </recommendedName>
</protein>
<feature type="region of interest" description="Disordered" evidence="1">
    <location>
        <begin position="414"/>
        <end position="437"/>
    </location>
</feature>
<evidence type="ECO:0000256" key="3">
    <source>
        <dbReference type="SAM" id="SignalP"/>
    </source>
</evidence>
<reference evidence="4" key="1">
    <citation type="journal article" date="2020" name="Stud. Mycol.">
        <title>101 Dothideomycetes genomes: a test case for predicting lifestyles and emergence of pathogens.</title>
        <authorList>
            <person name="Haridas S."/>
            <person name="Albert R."/>
            <person name="Binder M."/>
            <person name="Bloem J."/>
            <person name="Labutti K."/>
            <person name="Salamov A."/>
            <person name="Andreopoulos B."/>
            <person name="Baker S."/>
            <person name="Barry K."/>
            <person name="Bills G."/>
            <person name="Bluhm B."/>
            <person name="Cannon C."/>
            <person name="Castanera R."/>
            <person name="Culley D."/>
            <person name="Daum C."/>
            <person name="Ezra D."/>
            <person name="Gonzalez J."/>
            <person name="Henrissat B."/>
            <person name="Kuo A."/>
            <person name="Liang C."/>
            <person name="Lipzen A."/>
            <person name="Lutzoni F."/>
            <person name="Magnuson J."/>
            <person name="Mondo S."/>
            <person name="Nolan M."/>
            <person name="Ohm R."/>
            <person name="Pangilinan J."/>
            <person name="Park H.-J."/>
            <person name="Ramirez L."/>
            <person name="Alfaro M."/>
            <person name="Sun H."/>
            <person name="Tritt A."/>
            <person name="Yoshinaga Y."/>
            <person name="Zwiers L.-H."/>
            <person name="Turgeon B."/>
            <person name="Goodwin S."/>
            <person name="Spatafora J."/>
            <person name="Crous P."/>
            <person name="Grigoriev I."/>
        </authorList>
    </citation>
    <scope>NUCLEOTIDE SEQUENCE</scope>
    <source>
        <strain evidence="4">CBS 121167</strain>
    </source>
</reference>
<feature type="compositionally biased region" description="Gly residues" evidence="1">
    <location>
        <begin position="376"/>
        <end position="393"/>
    </location>
</feature>
<proteinExistence type="predicted"/>
<keyword evidence="5" id="KW-1185">Reference proteome</keyword>
<keyword evidence="2" id="KW-1133">Transmembrane helix</keyword>
<feature type="region of interest" description="Disordered" evidence="1">
    <location>
        <begin position="292"/>
        <end position="311"/>
    </location>
</feature>
<keyword evidence="2" id="KW-0472">Membrane</keyword>
<dbReference type="Gene3D" id="2.60.40.420">
    <property type="entry name" value="Cupredoxins - blue copper proteins"/>
    <property type="match status" value="1"/>
</dbReference>
<dbReference type="SUPFAM" id="SSF49503">
    <property type="entry name" value="Cupredoxins"/>
    <property type="match status" value="1"/>
</dbReference>
<keyword evidence="3" id="KW-0732">Signal</keyword>
<sequence length="437" mass="44346">MRPPTPIHVLLAVLLVVTPPAKAAIHTVSVGRGGTHEFIPNTTYAAAGDTVVFDFFPTNHSVIRTQYCGAGDCNPCVPWELYFPDRKGEGFASGNFEVGGYDQRETWNLTVNDTAPIWFYCNALDSCTPNGMVGVINPPPNATIASQIRVAKSARYQLAPGEPWPAEGSSKPSSSSSSSSSLSGGAIAGIVVGVVAFVVLAAALFFFIGRTHTYARMFRHPAASTTTGHAPSDAGLVVGAGGGMVAGPGAANPWFQQQQQSMPSPPHSPPPPGMGAGGLGYQEKQLTPQRWSDSSAFSGSYPAMRGASPPPTVGEDVGQGMTFVGYNRQTGAPEFVAEVSADHEVVEMGRGTIGRGGGGGGVGEVGGQGAGGGEVGGDGVGGGVAGGEGGDGATGAAEGRDGLNVEVAKGDAASVVTAPVEMDAEEERKRGDSATGR</sequence>
<feature type="compositionally biased region" description="Basic and acidic residues" evidence="1">
    <location>
        <begin position="426"/>
        <end position="437"/>
    </location>
</feature>
<evidence type="ECO:0000256" key="2">
    <source>
        <dbReference type="SAM" id="Phobius"/>
    </source>
</evidence>
<name>A0A6A6BGB6_9PEZI</name>
<dbReference type="InterPro" id="IPR052953">
    <property type="entry name" value="Ser-rich/MCO-related"/>
</dbReference>
<dbReference type="AlphaFoldDB" id="A0A6A6BGB6"/>
<accession>A0A6A6BGB6</accession>
<dbReference type="RefSeq" id="XP_033397274.1">
    <property type="nucleotide sequence ID" value="XM_033543180.1"/>
</dbReference>
<dbReference type="GeneID" id="54300677"/>
<feature type="compositionally biased region" description="Pro residues" evidence="1">
    <location>
        <begin position="263"/>
        <end position="273"/>
    </location>
</feature>
<dbReference type="InterPro" id="IPR008972">
    <property type="entry name" value="Cupredoxin"/>
</dbReference>
<feature type="transmembrane region" description="Helical" evidence="2">
    <location>
        <begin position="186"/>
        <end position="209"/>
    </location>
</feature>
<feature type="region of interest" description="Disordered" evidence="1">
    <location>
        <begin position="376"/>
        <end position="398"/>
    </location>
</feature>
<feature type="chain" id="PRO_5025518194" description="Extracellular serine-rich protein" evidence="3">
    <location>
        <begin position="24"/>
        <end position="437"/>
    </location>
</feature>
<feature type="compositionally biased region" description="Low complexity" evidence="1">
    <location>
        <begin position="248"/>
        <end position="262"/>
    </location>
</feature>
<organism evidence="4 5">
    <name type="scientific">Aplosporella prunicola CBS 121167</name>
    <dbReference type="NCBI Taxonomy" id="1176127"/>
    <lineage>
        <taxon>Eukaryota</taxon>
        <taxon>Fungi</taxon>
        <taxon>Dikarya</taxon>
        <taxon>Ascomycota</taxon>
        <taxon>Pezizomycotina</taxon>
        <taxon>Dothideomycetes</taxon>
        <taxon>Dothideomycetes incertae sedis</taxon>
        <taxon>Botryosphaeriales</taxon>
        <taxon>Aplosporellaceae</taxon>
        <taxon>Aplosporella</taxon>
    </lineage>
</organism>
<evidence type="ECO:0008006" key="6">
    <source>
        <dbReference type="Google" id="ProtNLM"/>
    </source>
</evidence>
<feature type="region of interest" description="Disordered" evidence="1">
    <location>
        <begin position="248"/>
        <end position="279"/>
    </location>
</feature>
<dbReference type="OrthoDB" id="2331100at2759"/>